<dbReference type="eggNOG" id="COG1595">
    <property type="taxonomic scope" value="Bacteria"/>
</dbReference>
<sequence>MANTSDYEKTIEHQFDSFCKTVLRNQARTIYEDNRRWQNRFVSLEALTPDDLAKLCSFDNYEAECIFFTAFDYEIPIENILIAQAIESLSKRRQDIILLSYFLDMKEMDIDSMMNLAQSTVHYHKENALDELRKFMEEHTNEE</sequence>
<gene>
    <name evidence="2" type="ordered locus">Bcer98_0418</name>
</gene>
<reference evidence="2 3" key="1">
    <citation type="journal article" date="2008" name="Chem. Biol. Interact.">
        <title>Extending the Bacillus cereus group genomics to putative food-borne pathogens of different toxicity.</title>
        <authorList>
            <person name="Lapidus A."/>
            <person name="Goltsman E."/>
            <person name="Auger S."/>
            <person name="Galleron N."/>
            <person name="Segurens B."/>
            <person name="Dossat C."/>
            <person name="Land M.L."/>
            <person name="Broussolle V."/>
            <person name="Brillard J."/>
            <person name="Guinebretiere M.H."/>
            <person name="Sanchis V."/>
            <person name="Nguen-The C."/>
            <person name="Lereclus D."/>
            <person name="Richardson P."/>
            <person name="Wincker P."/>
            <person name="Weissenbach J."/>
            <person name="Ehrlich S.D."/>
            <person name="Sorokin A."/>
        </authorList>
    </citation>
    <scope>NUCLEOTIDE SEQUENCE [LARGE SCALE GENOMIC DNA]</scope>
    <source>
        <strain evidence="3">DSM 22905 / CIP 110041 / 391-98 / NVH 391-98</strain>
    </source>
</reference>
<dbReference type="Pfam" id="PF08281">
    <property type="entry name" value="Sigma70_r4_2"/>
    <property type="match status" value="1"/>
</dbReference>
<dbReference type="EMBL" id="CP000764">
    <property type="protein sequence ID" value="ABS20773.1"/>
    <property type="molecule type" value="Genomic_DNA"/>
</dbReference>
<dbReference type="Proteomes" id="UP000002300">
    <property type="component" value="Chromosome"/>
</dbReference>
<dbReference type="Gene3D" id="1.10.10.10">
    <property type="entry name" value="Winged helix-like DNA-binding domain superfamily/Winged helix DNA-binding domain"/>
    <property type="match status" value="1"/>
</dbReference>
<dbReference type="InterPro" id="IPR013249">
    <property type="entry name" value="RNA_pol_sigma70_r4_t2"/>
</dbReference>
<dbReference type="RefSeq" id="WP_011983531.1">
    <property type="nucleotide sequence ID" value="NC_009674.1"/>
</dbReference>
<proteinExistence type="predicted"/>
<evidence type="ECO:0000313" key="2">
    <source>
        <dbReference type="EMBL" id="ABS20773.1"/>
    </source>
</evidence>
<keyword evidence="3" id="KW-1185">Reference proteome</keyword>
<dbReference type="AlphaFoldDB" id="A7GKW5"/>
<dbReference type="OrthoDB" id="9785675at2"/>
<feature type="domain" description="RNA polymerase sigma factor 70 region 4 type 2" evidence="1">
    <location>
        <begin position="82"/>
        <end position="130"/>
    </location>
</feature>
<dbReference type="InterPro" id="IPR036388">
    <property type="entry name" value="WH-like_DNA-bd_sf"/>
</dbReference>
<organism evidence="2 3">
    <name type="scientific">Bacillus cytotoxicus (strain DSM 22905 / CIP 110041 / 391-98 / NVH 391-98)</name>
    <dbReference type="NCBI Taxonomy" id="315749"/>
    <lineage>
        <taxon>Bacteria</taxon>
        <taxon>Bacillati</taxon>
        <taxon>Bacillota</taxon>
        <taxon>Bacilli</taxon>
        <taxon>Bacillales</taxon>
        <taxon>Bacillaceae</taxon>
        <taxon>Bacillus</taxon>
        <taxon>Bacillus cereus group</taxon>
    </lineage>
</organism>
<dbReference type="STRING" id="315749.Bcer98_0418"/>
<accession>A7GKW5</accession>
<dbReference type="GeneID" id="33895766"/>
<dbReference type="GO" id="GO:0016987">
    <property type="term" value="F:sigma factor activity"/>
    <property type="evidence" value="ECO:0007669"/>
    <property type="project" value="InterPro"/>
</dbReference>
<dbReference type="SUPFAM" id="SSF88659">
    <property type="entry name" value="Sigma3 and sigma4 domains of RNA polymerase sigma factors"/>
    <property type="match status" value="1"/>
</dbReference>
<evidence type="ECO:0000313" key="3">
    <source>
        <dbReference type="Proteomes" id="UP000002300"/>
    </source>
</evidence>
<dbReference type="KEGG" id="bcy:Bcer98_0418"/>
<dbReference type="InterPro" id="IPR013324">
    <property type="entry name" value="RNA_pol_sigma_r3/r4-like"/>
</dbReference>
<evidence type="ECO:0000259" key="1">
    <source>
        <dbReference type="Pfam" id="PF08281"/>
    </source>
</evidence>
<name>A7GKW5_BACCN</name>
<dbReference type="HOGENOM" id="CLU_089592_2_2_9"/>
<protein>
    <submittedName>
        <fullName evidence="2">RNA polymerase, sigma-24 subunit, ECF subfamily</fullName>
    </submittedName>
</protein>
<dbReference type="GO" id="GO:0006352">
    <property type="term" value="P:DNA-templated transcription initiation"/>
    <property type="evidence" value="ECO:0007669"/>
    <property type="project" value="InterPro"/>
</dbReference>
<dbReference type="GO" id="GO:0003677">
    <property type="term" value="F:DNA binding"/>
    <property type="evidence" value="ECO:0007669"/>
    <property type="project" value="InterPro"/>
</dbReference>